<evidence type="ECO:0000313" key="1">
    <source>
        <dbReference type="EMBL" id="JAE09862.1"/>
    </source>
</evidence>
<protein>
    <submittedName>
        <fullName evidence="1">Uncharacterized protein</fullName>
    </submittedName>
</protein>
<reference evidence="1" key="1">
    <citation type="submission" date="2014-09" db="EMBL/GenBank/DDBJ databases">
        <authorList>
            <person name="Magalhaes I.L.F."/>
            <person name="Oliveira U."/>
            <person name="Santos F.R."/>
            <person name="Vidigal T.H.D.A."/>
            <person name="Brescovit A.D."/>
            <person name="Santos A.J."/>
        </authorList>
    </citation>
    <scope>NUCLEOTIDE SEQUENCE</scope>
    <source>
        <tissue evidence="1">Shoot tissue taken approximately 20 cm above the soil surface</tissue>
    </source>
</reference>
<proteinExistence type="predicted"/>
<name>A0A0A9FBX4_ARUDO</name>
<organism evidence="1">
    <name type="scientific">Arundo donax</name>
    <name type="common">Giant reed</name>
    <name type="synonym">Donax arundinaceus</name>
    <dbReference type="NCBI Taxonomy" id="35708"/>
    <lineage>
        <taxon>Eukaryota</taxon>
        <taxon>Viridiplantae</taxon>
        <taxon>Streptophyta</taxon>
        <taxon>Embryophyta</taxon>
        <taxon>Tracheophyta</taxon>
        <taxon>Spermatophyta</taxon>
        <taxon>Magnoliopsida</taxon>
        <taxon>Liliopsida</taxon>
        <taxon>Poales</taxon>
        <taxon>Poaceae</taxon>
        <taxon>PACMAD clade</taxon>
        <taxon>Arundinoideae</taxon>
        <taxon>Arundineae</taxon>
        <taxon>Arundo</taxon>
    </lineage>
</organism>
<accession>A0A0A9FBX4</accession>
<sequence length="31" mass="3657">MGAIHKKHIAHDTVSPCFFRLHKRQGKNRRS</sequence>
<reference evidence="1" key="2">
    <citation type="journal article" date="2015" name="Data Brief">
        <title>Shoot transcriptome of the giant reed, Arundo donax.</title>
        <authorList>
            <person name="Barrero R.A."/>
            <person name="Guerrero F.D."/>
            <person name="Moolhuijzen P."/>
            <person name="Goolsby J.A."/>
            <person name="Tidwell J."/>
            <person name="Bellgard S.E."/>
            <person name="Bellgard M.I."/>
        </authorList>
    </citation>
    <scope>NUCLEOTIDE SEQUENCE</scope>
    <source>
        <tissue evidence="1">Shoot tissue taken approximately 20 cm above the soil surface</tissue>
    </source>
</reference>
<dbReference type="EMBL" id="GBRH01188034">
    <property type="protein sequence ID" value="JAE09862.1"/>
    <property type="molecule type" value="Transcribed_RNA"/>
</dbReference>
<dbReference type="AlphaFoldDB" id="A0A0A9FBX4"/>